<reference evidence="2 3" key="1">
    <citation type="submission" date="2018-09" db="EMBL/GenBank/DDBJ databases">
        <title>The draft genome of Acinetobacter spp. strains.</title>
        <authorList>
            <person name="Qin J."/>
            <person name="Feng Y."/>
            <person name="Zong Z."/>
        </authorList>
    </citation>
    <scope>NUCLEOTIDE SEQUENCE [LARGE SCALE GENOMIC DNA]</scope>
    <source>
        <strain evidence="2 3">WCHAc060115</strain>
    </source>
</reference>
<name>A0A3A8ETG8_9GAMM</name>
<evidence type="ECO:0000256" key="1">
    <source>
        <dbReference type="SAM" id="SignalP"/>
    </source>
</evidence>
<dbReference type="AlphaFoldDB" id="A0A3A8ETG8"/>
<evidence type="ECO:0008006" key="4">
    <source>
        <dbReference type="Google" id="ProtNLM"/>
    </source>
</evidence>
<dbReference type="OrthoDB" id="6648815at2"/>
<dbReference type="EMBL" id="RAXT01000085">
    <property type="protein sequence ID" value="RKG33314.1"/>
    <property type="molecule type" value="Genomic_DNA"/>
</dbReference>
<comment type="caution">
    <text evidence="2">The sequence shown here is derived from an EMBL/GenBank/DDBJ whole genome shotgun (WGS) entry which is preliminary data.</text>
</comment>
<keyword evidence="3" id="KW-1185">Reference proteome</keyword>
<sequence>MKKIIASCSLCFFQLSHADLPLTVENLISDKGKVTTEFGLTYGNNKINNTKVGGYIPVQISDSSFINVPTNIRSEQLQNEYLVTTLGLKYGLIKDLDVSLRTNLLYTSNRFLDVNSEEKSKNETDISDITIGLNYQFLQDAKYPALVAFLETSILEKNEKENSTFSSWSAGITTYRSYDPIVLSLTTGYKYSLERNINAVDEYKPADLFFFNPQIAFSANDLISLIAGLNFKTIDTQKLNGQIMEKKRNNIDYSFGIGLGLDDKSNLSILATSRQDFNNSNEIRLNYNRKF</sequence>
<gene>
    <name evidence="2" type="ORF">D7V20_18015</name>
</gene>
<accession>A0A3A8ETG8</accession>
<keyword evidence="1" id="KW-0732">Signal</keyword>
<feature type="signal peptide" evidence="1">
    <location>
        <begin position="1"/>
        <end position="18"/>
    </location>
</feature>
<feature type="chain" id="PRO_5017347123" description="MetA-pathway of phenol degradation" evidence="1">
    <location>
        <begin position="19"/>
        <end position="291"/>
    </location>
</feature>
<dbReference type="RefSeq" id="WP_120385297.1">
    <property type="nucleotide sequence ID" value="NZ_RAXT01000085.1"/>
</dbReference>
<protein>
    <recommendedName>
        <fullName evidence="4">MetA-pathway of phenol degradation</fullName>
    </recommendedName>
</protein>
<organism evidence="2 3">
    <name type="scientific">Acinetobacter rongchengensis</name>
    <dbReference type="NCBI Taxonomy" id="2419601"/>
    <lineage>
        <taxon>Bacteria</taxon>
        <taxon>Pseudomonadati</taxon>
        <taxon>Pseudomonadota</taxon>
        <taxon>Gammaproteobacteria</taxon>
        <taxon>Moraxellales</taxon>
        <taxon>Moraxellaceae</taxon>
        <taxon>Acinetobacter</taxon>
    </lineage>
</organism>
<evidence type="ECO:0000313" key="3">
    <source>
        <dbReference type="Proteomes" id="UP000280405"/>
    </source>
</evidence>
<dbReference type="Proteomes" id="UP000280405">
    <property type="component" value="Unassembled WGS sequence"/>
</dbReference>
<evidence type="ECO:0000313" key="2">
    <source>
        <dbReference type="EMBL" id="RKG33314.1"/>
    </source>
</evidence>
<proteinExistence type="predicted"/>